<protein>
    <recommendedName>
        <fullName evidence="2">Sulfotransferase domain-containing protein</fullName>
    </recommendedName>
</protein>
<feature type="domain" description="Sulfotransferase" evidence="2">
    <location>
        <begin position="47"/>
        <end position="236"/>
    </location>
</feature>
<feature type="compositionally biased region" description="Pro residues" evidence="1">
    <location>
        <begin position="1"/>
        <end position="10"/>
    </location>
</feature>
<dbReference type="Pfam" id="PF00685">
    <property type="entry name" value="Sulfotransfer_1"/>
    <property type="match status" value="1"/>
</dbReference>
<dbReference type="AlphaFoldDB" id="A0A271IYC2"/>
<evidence type="ECO:0000313" key="3">
    <source>
        <dbReference type="EMBL" id="PAP75958.1"/>
    </source>
</evidence>
<dbReference type="Gene3D" id="3.40.50.300">
    <property type="entry name" value="P-loop containing nucleotide triphosphate hydrolases"/>
    <property type="match status" value="1"/>
</dbReference>
<dbReference type="OrthoDB" id="1441538at2"/>
<dbReference type="Proteomes" id="UP000216339">
    <property type="component" value="Unassembled WGS sequence"/>
</dbReference>
<dbReference type="InterPro" id="IPR000863">
    <property type="entry name" value="Sulfotransferase_dom"/>
</dbReference>
<dbReference type="EMBL" id="MQWD01000001">
    <property type="protein sequence ID" value="PAP75958.1"/>
    <property type="molecule type" value="Genomic_DNA"/>
</dbReference>
<name>A0A271IYC2_9BACT</name>
<dbReference type="RefSeq" id="WP_095509602.1">
    <property type="nucleotide sequence ID" value="NZ_MQWD01000001.1"/>
</dbReference>
<reference evidence="3 4" key="1">
    <citation type="submission" date="2016-11" db="EMBL/GenBank/DDBJ databases">
        <title>Study of marine rhodopsin-containing bacteria.</title>
        <authorList>
            <person name="Yoshizawa S."/>
            <person name="Kumagai Y."/>
            <person name="Kogure K."/>
        </authorList>
    </citation>
    <scope>NUCLEOTIDE SEQUENCE [LARGE SCALE GENOMIC DNA]</scope>
    <source>
        <strain evidence="3 4">SAORIC-28</strain>
    </source>
</reference>
<sequence>MPTSTPPPRPTLGARDRLPPPIRSALSAGKRAAWFSIGRMTPVPTRPVLVLGNQKAGTTAVAALLAQYAGLSATLDFRYLTSSWLKGVHDGSIPFQAFLRRHALDFSRGLVKEPNLSLLYPHLVRAFPEAEVVLIVRDPRDNIRSVLNRLGLPGDAPPPEGWADRVNPLWRLVVDGAWLGLEGGTHVEALASRWSAIADVALDHADRVRLIRYEDFMADKEGAVADLAARCGLEQKADIADRLNVAFQPRGDRAVSWTSFFGDDALRRLDTRCGDRLAAFGYPSSIEAGPPADPAPSPPLR</sequence>
<accession>A0A271IYC2</accession>
<keyword evidence="4" id="KW-1185">Reference proteome</keyword>
<evidence type="ECO:0000259" key="2">
    <source>
        <dbReference type="Pfam" id="PF00685"/>
    </source>
</evidence>
<gene>
    <name evidence="3" type="ORF">BSZ37_05645</name>
</gene>
<dbReference type="GO" id="GO:0008146">
    <property type="term" value="F:sulfotransferase activity"/>
    <property type="evidence" value="ECO:0007669"/>
    <property type="project" value="InterPro"/>
</dbReference>
<proteinExistence type="predicted"/>
<evidence type="ECO:0000256" key="1">
    <source>
        <dbReference type="SAM" id="MobiDB-lite"/>
    </source>
</evidence>
<evidence type="ECO:0000313" key="4">
    <source>
        <dbReference type="Proteomes" id="UP000216339"/>
    </source>
</evidence>
<feature type="region of interest" description="Disordered" evidence="1">
    <location>
        <begin position="1"/>
        <end position="20"/>
    </location>
</feature>
<organism evidence="3 4">
    <name type="scientific">Rubrivirga marina</name>
    <dbReference type="NCBI Taxonomy" id="1196024"/>
    <lineage>
        <taxon>Bacteria</taxon>
        <taxon>Pseudomonadati</taxon>
        <taxon>Rhodothermota</taxon>
        <taxon>Rhodothermia</taxon>
        <taxon>Rhodothermales</taxon>
        <taxon>Rubricoccaceae</taxon>
        <taxon>Rubrivirga</taxon>
    </lineage>
</organism>
<dbReference type="SUPFAM" id="SSF52540">
    <property type="entry name" value="P-loop containing nucleoside triphosphate hydrolases"/>
    <property type="match status" value="1"/>
</dbReference>
<dbReference type="InterPro" id="IPR027417">
    <property type="entry name" value="P-loop_NTPase"/>
</dbReference>
<comment type="caution">
    <text evidence="3">The sequence shown here is derived from an EMBL/GenBank/DDBJ whole genome shotgun (WGS) entry which is preliminary data.</text>
</comment>